<keyword evidence="13" id="KW-0393">Immunoglobulin domain</keyword>
<evidence type="ECO:0000259" key="18">
    <source>
        <dbReference type="PROSITE" id="PS50853"/>
    </source>
</evidence>
<dbReference type="FunFam" id="2.60.40.10:FF:000032">
    <property type="entry name" value="palladin isoform X1"/>
    <property type="match status" value="1"/>
</dbReference>
<dbReference type="PANTHER" id="PTHR44170">
    <property type="entry name" value="PROTEIN SIDEKICK"/>
    <property type="match status" value="1"/>
</dbReference>
<dbReference type="SUPFAM" id="SSF48726">
    <property type="entry name" value="Immunoglobulin"/>
    <property type="match status" value="3"/>
</dbReference>
<feature type="domain" description="Ig-like" evidence="17">
    <location>
        <begin position="272"/>
        <end position="356"/>
    </location>
</feature>
<feature type="compositionally biased region" description="Low complexity" evidence="15">
    <location>
        <begin position="1081"/>
        <end position="1093"/>
    </location>
</feature>
<keyword evidence="5" id="KW-0963">Cytoplasm</keyword>
<feature type="compositionally biased region" description="Polar residues" evidence="15">
    <location>
        <begin position="1052"/>
        <end position="1066"/>
    </location>
</feature>
<dbReference type="PANTHER" id="PTHR44170:SF59">
    <property type="entry name" value="PROTOGENIN-LIKE"/>
    <property type="match status" value="1"/>
</dbReference>
<feature type="compositionally biased region" description="Polar residues" evidence="15">
    <location>
        <begin position="1258"/>
        <end position="1278"/>
    </location>
</feature>
<proteinExistence type="predicted"/>
<evidence type="ECO:0000256" key="13">
    <source>
        <dbReference type="ARBA" id="ARBA00023319"/>
    </source>
</evidence>
<evidence type="ECO:0000256" key="14">
    <source>
        <dbReference type="ARBA" id="ARBA00069893"/>
    </source>
</evidence>
<dbReference type="Gene3D" id="2.60.40.10">
    <property type="entry name" value="Immunoglobulins"/>
    <property type="match status" value="8"/>
</dbReference>
<evidence type="ECO:0000256" key="4">
    <source>
        <dbReference type="ARBA" id="ARBA00022475"/>
    </source>
</evidence>
<evidence type="ECO:0000256" key="11">
    <source>
        <dbReference type="ARBA" id="ARBA00023157"/>
    </source>
</evidence>
<evidence type="ECO:0000313" key="20">
    <source>
        <dbReference type="Proteomes" id="UP001208570"/>
    </source>
</evidence>
<dbReference type="FunFam" id="2.60.40.10:FF:000425">
    <property type="entry name" value="Myosin light chain kinase"/>
    <property type="match status" value="1"/>
</dbReference>
<name>A0AAD9JQ73_9ANNE</name>
<dbReference type="SMART" id="SM00409">
    <property type="entry name" value="IG"/>
    <property type="match status" value="3"/>
</dbReference>
<feature type="domain" description="Fibronectin type-III" evidence="18">
    <location>
        <begin position="468"/>
        <end position="567"/>
    </location>
</feature>
<feature type="domain" description="Fibronectin type-III" evidence="18">
    <location>
        <begin position="771"/>
        <end position="865"/>
    </location>
</feature>
<dbReference type="EMBL" id="JAODUP010000196">
    <property type="protein sequence ID" value="KAK2157167.1"/>
    <property type="molecule type" value="Genomic_DNA"/>
</dbReference>
<evidence type="ECO:0000259" key="17">
    <source>
        <dbReference type="PROSITE" id="PS50835"/>
    </source>
</evidence>
<accession>A0AAD9JQ73</accession>
<dbReference type="Proteomes" id="UP001208570">
    <property type="component" value="Unassembled WGS sequence"/>
</dbReference>
<evidence type="ECO:0000256" key="8">
    <source>
        <dbReference type="ARBA" id="ARBA00022737"/>
    </source>
</evidence>
<keyword evidence="9 16" id="KW-1133">Transmembrane helix</keyword>
<evidence type="ECO:0000256" key="10">
    <source>
        <dbReference type="ARBA" id="ARBA00023136"/>
    </source>
</evidence>
<keyword evidence="8" id="KW-0677">Repeat</keyword>
<dbReference type="GO" id="GO:0005737">
    <property type="term" value="C:cytoplasm"/>
    <property type="evidence" value="ECO:0007669"/>
    <property type="project" value="UniProtKB-SubCell"/>
</dbReference>
<dbReference type="GO" id="GO:0005886">
    <property type="term" value="C:plasma membrane"/>
    <property type="evidence" value="ECO:0007669"/>
    <property type="project" value="UniProtKB-SubCell"/>
</dbReference>
<evidence type="ECO:0000256" key="3">
    <source>
        <dbReference type="ARBA" id="ARBA00004496"/>
    </source>
</evidence>
<reference evidence="19" key="1">
    <citation type="journal article" date="2023" name="Mol. Biol. Evol.">
        <title>Third-Generation Sequencing Reveals the Adaptive Role of the Epigenome in Three Deep-Sea Polychaetes.</title>
        <authorList>
            <person name="Perez M."/>
            <person name="Aroh O."/>
            <person name="Sun Y."/>
            <person name="Lan Y."/>
            <person name="Juniper S.K."/>
            <person name="Young C.R."/>
            <person name="Angers B."/>
            <person name="Qian P.Y."/>
        </authorList>
    </citation>
    <scope>NUCLEOTIDE SEQUENCE</scope>
    <source>
        <strain evidence="19">P08H-3</strain>
    </source>
</reference>
<feature type="transmembrane region" description="Helical" evidence="16">
    <location>
        <begin position="871"/>
        <end position="893"/>
    </location>
</feature>
<dbReference type="InterPro" id="IPR013106">
    <property type="entry name" value="Ig_V-set"/>
</dbReference>
<feature type="compositionally biased region" description="Low complexity" evidence="15">
    <location>
        <begin position="1111"/>
        <end position="1131"/>
    </location>
</feature>
<evidence type="ECO:0000256" key="9">
    <source>
        <dbReference type="ARBA" id="ARBA00022989"/>
    </source>
</evidence>
<comment type="subcellular location">
    <subcellularLocation>
        <location evidence="2">Cell membrane</location>
    </subcellularLocation>
    <subcellularLocation>
        <location evidence="3">Cytoplasm</location>
    </subcellularLocation>
    <subcellularLocation>
        <location evidence="1">Membrane</location>
        <topology evidence="1">Single-pass membrane protein</topology>
    </subcellularLocation>
</comment>
<dbReference type="InterPro" id="IPR003961">
    <property type="entry name" value="FN3_dom"/>
</dbReference>
<dbReference type="CDD" id="cd00096">
    <property type="entry name" value="Ig"/>
    <property type="match status" value="1"/>
</dbReference>
<keyword evidence="6 16" id="KW-0812">Transmembrane</keyword>
<evidence type="ECO:0000256" key="15">
    <source>
        <dbReference type="SAM" id="MobiDB-lite"/>
    </source>
</evidence>
<feature type="compositionally biased region" description="Basic residues" evidence="15">
    <location>
        <begin position="1094"/>
        <end position="1110"/>
    </location>
</feature>
<organism evidence="19 20">
    <name type="scientific">Paralvinella palmiformis</name>
    <dbReference type="NCBI Taxonomy" id="53620"/>
    <lineage>
        <taxon>Eukaryota</taxon>
        <taxon>Metazoa</taxon>
        <taxon>Spiralia</taxon>
        <taxon>Lophotrochozoa</taxon>
        <taxon>Annelida</taxon>
        <taxon>Polychaeta</taxon>
        <taxon>Sedentaria</taxon>
        <taxon>Canalipalpata</taxon>
        <taxon>Terebellida</taxon>
        <taxon>Terebelliformia</taxon>
        <taxon>Alvinellidae</taxon>
        <taxon>Paralvinella</taxon>
    </lineage>
</organism>
<dbReference type="PROSITE" id="PS50835">
    <property type="entry name" value="IG_LIKE"/>
    <property type="match status" value="3"/>
</dbReference>
<keyword evidence="12" id="KW-0325">Glycoprotein</keyword>
<dbReference type="SUPFAM" id="SSF49265">
    <property type="entry name" value="Fibronectin type III"/>
    <property type="match status" value="3"/>
</dbReference>
<dbReference type="InterPro" id="IPR003598">
    <property type="entry name" value="Ig_sub2"/>
</dbReference>
<keyword evidence="4" id="KW-1003">Cell membrane</keyword>
<dbReference type="CDD" id="cd00063">
    <property type="entry name" value="FN3"/>
    <property type="match status" value="5"/>
</dbReference>
<dbReference type="SMART" id="SM00060">
    <property type="entry name" value="FN3"/>
    <property type="match status" value="5"/>
</dbReference>
<evidence type="ECO:0000256" key="7">
    <source>
        <dbReference type="ARBA" id="ARBA00022729"/>
    </source>
</evidence>
<feature type="domain" description="Fibronectin type-III" evidence="18">
    <location>
        <begin position="675"/>
        <end position="767"/>
    </location>
</feature>
<feature type="region of interest" description="Disordered" evidence="15">
    <location>
        <begin position="1240"/>
        <end position="1286"/>
    </location>
</feature>
<gene>
    <name evidence="19" type="ORF">LSH36_196g02013</name>
</gene>
<dbReference type="SMART" id="SM00408">
    <property type="entry name" value="IGc2"/>
    <property type="match status" value="3"/>
</dbReference>
<comment type="caution">
    <text evidence="19">The sequence shown here is derived from an EMBL/GenBank/DDBJ whole genome shotgun (WGS) entry which is preliminary data.</text>
</comment>
<sequence>MLLLLLTLNGKRIHLHLEGAGEKWSGVEFGRSSGTQSAVVGLAVAEEDCQHRVTTIGNDLGFAAEKKLTQQKSSWEKEHGAGVSHLVLQGRVNVTPSAASVHQGELVRFQCQVHGSPTPVISWERNKQPLPQDKRYVLLPSGVLQLSSVSVQDEGAYRCRAVNLARERHSTESVLTVTNDGSTRAPSLLAGPQDISVLAGQTAMLECAITGLPQPQVIWTKEDGELLPPARHTVVGLGNLQITDLQPSDAGIYICSAGNVMAQAMLKVLVPPNATSEPENVAKPSAHTVRFPCTFSGIPSPTVTWYKNGELIKNDGRITIREERGTTWLVVTNTEPSDSGLYQCVGQNEAGQSSMAMRLLIYSTDKAPNPPWDVKAEQHSSKSIYLKWRAPRVNSNNNLNVLAYSVHYKPTQGGHELQEVTTENELVVNQLLPHTNYSFYVVAYNQEGASIHSETVTQITDDDVPKVAPEPQLTAVGSTSLLVQWDAIPPEEARGRVIKYKIIYRKANSMEQMSVEISGDVHEYTIQDLEAGQRYEVRVIAATKKGYPYLENNEWPWQSHITNSNSNVGLPAVPDMALVSVNSSAIQVTWKEPEVISMPDEDILGYKLSFHKLEEEPKLMILVPEQRQKTITKLEPGTWYEISLMAFTDSGDGPKASKSIKTSPLAGLPPRTLTPPLGITAEAVNESAIRVSWNVPRAAVTHFSVQYVRAHFMLGLNEHTKEVVTNKSSVVIGQLEPFHEYKFAVRSHTFTMAGPYSYEVVCRTKEGRPSAPQNAMAEIRGPSVVELNWQPPQYSNGIILSYIIFYRMDDSSPDATWETKHENGSVTSALVDDLHHSKYFFKMKAATRAGEGPPTDVIHIEMGPARSDRNLGIIVGVCIGGGCIIICAIIILLRNRCFPQRQLPTDPNSSFHHGNGCIPSVNGNAVRVDHVHNHCPHHEMDSIVPMLPHISENENSDSKGGNCAQHNGKLLNGLNGVHRISHLMPDHKYRAYKVHDPNYRFGCDDGSQIPLQHCPLSDGPKGEPITVQLSSLEDIDRNYIAETDLDAHMKASPSSSGVTDCTQGPPDTTGGESGASSQTASLERSGYSSVRSSNSHRGHSGKKRGHKKTRSQSSPHSTLSNSLASSSASTPTAMLDHMAQEAEVGDDIHDDRLWHCLPQGNNRSVCVSMAPHCYHHHQQPVTISGLTHISSQGHGPGRPCADNGLVTMECGNHREPPASGVEERQVTCNRVRENAALSRSWGSATTLRENEVPPHLDSGSTNTSASALPTSTSQQQQRLENDSVLA</sequence>
<dbReference type="InterPro" id="IPR007110">
    <property type="entry name" value="Ig-like_dom"/>
</dbReference>
<feature type="domain" description="Fibronectin type-III" evidence="18">
    <location>
        <begin position="370"/>
        <end position="463"/>
    </location>
</feature>
<dbReference type="InterPro" id="IPR036179">
    <property type="entry name" value="Ig-like_dom_sf"/>
</dbReference>
<evidence type="ECO:0000256" key="12">
    <source>
        <dbReference type="ARBA" id="ARBA00023180"/>
    </source>
</evidence>
<keyword evidence="7" id="KW-0732">Signal</keyword>
<evidence type="ECO:0000256" key="16">
    <source>
        <dbReference type="SAM" id="Phobius"/>
    </source>
</evidence>
<dbReference type="InterPro" id="IPR036116">
    <property type="entry name" value="FN3_sf"/>
</dbReference>
<evidence type="ECO:0000256" key="6">
    <source>
        <dbReference type="ARBA" id="ARBA00022692"/>
    </source>
</evidence>
<feature type="domain" description="Fibronectin type-III" evidence="18">
    <location>
        <begin position="570"/>
        <end position="666"/>
    </location>
</feature>
<dbReference type="Pfam" id="PF07679">
    <property type="entry name" value="I-set"/>
    <property type="match status" value="3"/>
</dbReference>
<evidence type="ECO:0000313" key="19">
    <source>
        <dbReference type="EMBL" id="KAK2157167.1"/>
    </source>
</evidence>
<keyword evidence="10 16" id="KW-0472">Membrane</keyword>
<dbReference type="FunFam" id="2.60.40.10:FF:000273">
    <property type="entry name" value="contactin-3 isoform X1"/>
    <property type="match status" value="1"/>
</dbReference>
<evidence type="ECO:0000256" key="1">
    <source>
        <dbReference type="ARBA" id="ARBA00004167"/>
    </source>
</evidence>
<dbReference type="InterPro" id="IPR013098">
    <property type="entry name" value="Ig_I-set"/>
</dbReference>
<feature type="domain" description="Ig-like" evidence="17">
    <location>
        <begin position="90"/>
        <end position="176"/>
    </location>
</feature>
<feature type="domain" description="Ig-like" evidence="17">
    <location>
        <begin position="186"/>
        <end position="267"/>
    </location>
</feature>
<dbReference type="GO" id="GO:0098609">
    <property type="term" value="P:cell-cell adhesion"/>
    <property type="evidence" value="ECO:0007669"/>
    <property type="project" value="TreeGrafter"/>
</dbReference>
<protein>
    <recommendedName>
        <fullName evidence="14">Cell adhesion molecule-related/down-regulated by oncogenes</fullName>
    </recommendedName>
</protein>
<evidence type="ECO:0000256" key="2">
    <source>
        <dbReference type="ARBA" id="ARBA00004236"/>
    </source>
</evidence>
<dbReference type="PROSITE" id="PS50853">
    <property type="entry name" value="FN3"/>
    <property type="match status" value="5"/>
</dbReference>
<keyword evidence="20" id="KW-1185">Reference proteome</keyword>
<evidence type="ECO:0000256" key="5">
    <source>
        <dbReference type="ARBA" id="ARBA00022490"/>
    </source>
</evidence>
<keyword evidence="11" id="KW-1015">Disulfide bond</keyword>
<dbReference type="SMART" id="SM00406">
    <property type="entry name" value="IGv"/>
    <property type="match status" value="2"/>
</dbReference>
<dbReference type="InterPro" id="IPR003599">
    <property type="entry name" value="Ig_sub"/>
</dbReference>
<dbReference type="InterPro" id="IPR013783">
    <property type="entry name" value="Ig-like_fold"/>
</dbReference>
<dbReference type="Pfam" id="PF00041">
    <property type="entry name" value="fn3"/>
    <property type="match status" value="5"/>
</dbReference>
<feature type="region of interest" description="Disordered" evidence="15">
    <location>
        <begin position="1048"/>
        <end position="1131"/>
    </location>
</feature>